<sequence length="162" mass="18907">IIERSTFAIENDQLKTYDYHLIDTIRKKSRESDAVFNWNNSKITGYYKDREINIALEDKTLSRIVLQLQIMYNQEKQIVSNDYQVLDKDALKNVNIISEHLFTETSVPFGTFQTIKISHQSEDSERLNSLWLAPELNFIPIKISQTINGKKSFEANLTQLSF</sequence>
<evidence type="ECO:0008006" key="2">
    <source>
        <dbReference type="Google" id="ProtNLM"/>
    </source>
</evidence>
<dbReference type="EMBL" id="UINC01019783">
    <property type="protein sequence ID" value="SVA83712.1"/>
    <property type="molecule type" value="Genomic_DNA"/>
</dbReference>
<proteinExistence type="predicted"/>
<accession>A0A381Z4A7</accession>
<dbReference type="Pfam" id="PF11306">
    <property type="entry name" value="DUF3108"/>
    <property type="match status" value="1"/>
</dbReference>
<organism evidence="1">
    <name type="scientific">marine metagenome</name>
    <dbReference type="NCBI Taxonomy" id="408172"/>
    <lineage>
        <taxon>unclassified sequences</taxon>
        <taxon>metagenomes</taxon>
        <taxon>ecological metagenomes</taxon>
    </lineage>
</organism>
<name>A0A381Z4A7_9ZZZZ</name>
<evidence type="ECO:0000313" key="1">
    <source>
        <dbReference type="EMBL" id="SVA83712.1"/>
    </source>
</evidence>
<gene>
    <name evidence="1" type="ORF">METZ01_LOCUS136566</name>
</gene>
<protein>
    <recommendedName>
        <fullName evidence="2">DUF3108 domain-containing protein</fullName>
    </recommendedName>
</protein>
<feature type="non-terminal residue" evidence="1">
    <location>
        <position position="1"/>
    </location>
</feature>
<dbReference type="AlphaFoldDB" id="A0A381Z4A7"/>
<reference evidence="1" key="1">
    <citation type="submission" date="2018-05" db="EMBL/GenBank/DDBJ databases">
        <authorList>
            <person name="Lanie J.A."/>
            <person name="Ng W.-L."/>
            <person name="Kazmierczak K.M."/>
            <person name="Andrzejewski T.M."/>
            <person name="Davidsen T.M."/>
            <person name="Wayne K.J."/>
            <person name="Tettelin H."/>
            <person name="Glass J.I."/>
            <person name="Rusch D."/>
            <person name="Podicherti R."/>
            <person name="Tsui H.-C.T."/>
            <person name="Winkler M.E."/>
        </authorList>
    </citation>
    <scope>NUCLEOTIDE SEQUENCE</scope>
</reference>
<dbReference type="InterPro" id="IPR021457">
    <property type="entry name" value="DUF3108"/>
</dbReference>